<feature type="transmembrane region" description="Helical" evidence="5">
    <location>
        <begin position="235"/>
        <end position="254"/>
    </location>
</feature>
<name>A0ABW7XK96_9MICO</name>
<feature type="transmembrane region" description="Helical" evidence="5">
    <location>
        <begin position="31"/>
        <end position="50"/>
    </location>
</feature>
<feature type="transmembrane region" description="Helical" evidence="5">
    <location>
        <begin position="62"/>
        <end position="82"/>
    </location>
</feature>
<evidence type="ECO:0000313" key="8">
    <source>
        <dbReference type="Proteomes" id="UP001611580"/>
    </source>
</evidence>
<evidence type="ECO:0000256" key="3">
    <source>
        <dbReference type="ARBA" id="ARBA00022989"/>
    </source>
</evidence>
<gene>
    <name evidence="7" type="ORF">ACH47X_13630</name>
</gene>
<evidence type="ECO:0000256" key="2">
    <source>
        <dbReference type="ARBA" id="ARBA00022692"/>
    </source>
</evidence>
<dbReference type="EMBL" id="JBIRYI010000007">
    <property type="protein sequence ID" value="MFI2487951.1"/>
    <property type="molecule type" value="Genomic_DNA"/>
</dbReference>
<dbReference type="GO" id="GO:0016874">
    <property type="term" value="F:ligase activity"/>
    <property type="evidence" value="ECO:0007669"/>
    <property type="project" value="UniProtKB-KW"/>
</dbReference>
<evidence type="ECO:0000256" key="4">
    <source>
        <dbReference type="ARBA" id="ARBA00023136"/>
    </source>
</evidence>
<comment type="subcellular location">
    <subcellularLocation>
        <location evidence="1">Membrane</location>
        <topology evidence="1">Multi-pass membrane protein</topology>
    </subcellularLocation>
</comment>
<evidence type="ECO:0000313" key="7">
    <source>
        <dbReference type="EMBL" id="MFI2487951.1"/>
    </source>
</evidence>
<dbReference type="InterPro" id="IPR051533">
    <property type="entry name" value="WaaL-like"/>
</dbReference>
<protein>
    <submittedName>
        <fullName evidence="7">O-antigen ligase family protein</fullName>
    </submittedName>
</protein>
<evidence type="ECO:0000256" key="5">
    <source>
        <dbReference type="SAM" id="Phobius"/>
    </source>
</evidence>
<proteinExistence type="predicted"/>
<sequence length="414" mass="43566">MRRALLSGTFGLCVLAACGRGALEGLVGKQGAYLCQALALAAFVVALLAAPGATRPGHARRVWTVYLFLLVAMLSATYVTVVRVSASGWVYVAVMAFFAVTILVVASRRPDDAGDVPVTFWLGLAGTASVAVALLQQRELLLDTFPGSDLASMGGLVRPSALSGNYLHYPLFVALLVFVFLELWTVLRRPVHAVLAVLFAVAVVLSFSRSGVMILALGCAAYVVTARRAATRIRYVYWGSGALLVTAAVLSGTVHAERILSSVSLDGAGNATRVTKWFQAVELWTDSPLVIGGWTGTYTNVTENFGGGAAGVVESGFFQQLVSFGVLGAVLFYLVLGQSVGAVDRTHSWLRAGLVGGVLESFVYQSIEVVPFMVLFVLAPFVSAHLLQRAGPAAPRVAASPPGAVRYGGELVRG</sequence>
<keyword evidence="4 5" id="KW-0472">Membrane</keyword>
<dbReference type="Pfam" id="PF04932">
    <property type="entry name" value="Wzy_C"/>
    <property type="match status" value="1"/>
</dbReference>
<feature type="transmembrane region" description="Helical" evidence="5">
    <location>
        <begin position="118"/>
        <end position="136"/>
    </location>
</feature>
<keyword evidence="8" id="KW-1185">Reference proteome</keyword>
<dbReference type="Proteomes" id="UP001611580">
    <property type="component" value="Unassembled WGS sequence"/>
</dbReference>
<keyword evidence="3 5" id="KW-1133">Transmembrane helix</keyword>
<comment type="caution">
    <text evidence="7">The sequence shown here is derived from an EMBL/GenBank/DDBJ whole genome shotgun (WGS) entry which is preliminary data.</text>
</comment>
<evidence type="ECO:0000256" key="1">
    <source>
        <dbReference type="ARBA" id="ARBA00004141"/>
    </source>
</evidence>
<keyword evidence="7" id="KW-0436">Ligase</keyword>
<evidence type="ECO:0000259" key="6">
    <source>
        <dbReference type="Pfam" id="PF04932"/>
    </source>
</evidence>
<dbReference type="PANTHER" id="PTHR37422:SF13">
    <property type="entry name" value="LIPOPOLYSACCHARIDE BIOSYNTHESIS PROTEIN PA4999-RELATED"/>
    <property type="match status" value="1"/>
</dbReference>
<organism evidence="7 8">
    <name type="scientific">Promicromonospora kroppenstedtii</name>
    <dbReference type="NCBI Taxonomy" id="440482"/>
    <lineage>
        <taxon>Bacteria</taxon>
        <taxon>Bacillati</taxon>
        <taxon>Actinomycetota</taxon>
        <taxon>Actinomycetes</taxon>
        <taxon>Micrococcales</taxon>
        <taxon>Promicromonosporaceae</taxon>
        <taxon>Promicromonospora</taxon>
    </lineage>
</organism>
<dbReference type="PROSITE" id="PS51257">
    <property type="entry name" value="PROKAR_LIPOPROTEIN"/>
    <property type="match status" value="1"/>
</dbReference>
<dbReference type="InterPro" id="IPR007016">
    <property type="entry name" value="O-antigen_ligase-rel_domated"/>
</dbReference>
<dbReference type="RefSeq" id="WP_397405075.1">
    <property type="nucleotide sequence ID" value="NZ_JBIRYI010000007.1"/>
</dbReference>
<reference evidence="7 8" key="1">
    <citation type="submission" date="2024-10" db="EMBL/GenBank/DDBJ databases">
        <title>The Natural Products Discovery Center: Release of the First 8490 Sequenced Strains for Exploring Actinobacteria Biosynthetic Diversity.</title>
        <authorList>
            <person name="Kalkreuter E."/>
            <person name="Kautsar S.A."/>
            <person name="Yang D."/>
            <person name="Bader C.D."/>
            <person name="Teijaro C.N."/>
            <person name="Fluegel L."/>
            <person name="Davis C.M."/>
            <person name="Simpson J.R."/>
            <person name="Lauterbach L."/>
            <person name="Steele A.D."/>
            <person name="Gui C."/>
            <person name="Meng S."/>
            <person name="Li G."/>
            <person name="Viehrig K."/>
            <person name="Ye F."/>
            <person name="Su P."/>
            <person name="Kiefer A.F."/>
            <person name="Nichols A."/>
            <person name="Cepeda A.J."/>
            <person name="Yan W."/>
            <person name="Fan B."/>
            <person name="Jiang Y."/>
            <person name="Adhikari A."/>
            <person name="Zheng C.-J."/>
            <person name="Schuster L."/>
            <person name="Cowan T.M."/>
            <person name="Smanski M.J."/>
            <person name="Chevrette M.G."/>
            <person name="De Carvalho L.P.S."/>
            <person name="Shen B."/>
        </authorList>
    </citation>
    <scope>NUCLEOTIDE SEQUENCE [LARGE SCALE GENOMIC DNA]</scope>
    <source>
        <strain evidence="7 8">NPDC019481</strain>
    </source>
</reference>
<feature type="transmembrane region" description="Helical" evidence="5">
    <location>
        <begin position="166"/>
        <end position="187"/>
    </location>
</feature>
<feature type="transmembrane region" description="Helical" evidence="5">
    <location>
        <begin position="321"/>
        <end position="342"/>
    </location>
</feature>
<keyword evidence="2 5" id="KW-0812">Transmembrane</keyword>
<feature type="domain" description="O-antigen ligase-related" evidence="6">
    <location>
        <begin position="195"/>
        <end position="333"/>
    </location>
</feature>
<feature type="transmembrane region" description="Helical" evidence="5">
    <location>
        <begin position="88"/>
        <end position="106"/>
    </location>
</feature>
<dbReference type="PANTHER" id="PTHR37422">
    <property type="entry name" value="TEICHURONIC ACID BIOSYNTHESIS PROTEIN TUAE"/>
    <property type="match status" value="1"/>
</dbReference>
<accession>A0ABW7XK96</accession>
<feature type="transmembrane region" description="Helical" evidence="5">
    <location>
        <begin position="194"/>
        <end position="223"/>
    </location>
</feature>